<evidence type="ECO:0000313" key="1">
    <source>
        <dbReference type="EMBL" id="KKK54697.1"/>
    </source>
</evidence>
<proteinExistence type="predicted"/>
<protein>
    <submittedName>
        <fullName evidence="1">Uncharacterized protein</fullName>
    </submittedName>
</protein>
<sequence>MIYHERENVRFWTPLSGVEDSALKQIALTMTHPKLFK</sequence>
<reference evidence="1" key="1">
    <citation type="journal article" date="2015" name="Nature">
        <title>Complex archaea that bridge the gap between prokaryotes and eukaryotes.</title>
        <authorList>
            <person name="Spang A."/>
            <person name="Saw J.H."/>
            <person name="Jorgensen S.L."/>
            <person name="Zaremba-Niedzwiedzka K."/>
            <person name="Martijn J."/>
            <person name="Lind A.E."/>
            <person name="van Eijk R."/>
            <person name="Schleper C."/>
            <person name="Guy L."/>
            <person name="Ettema T.J."/>
        </authorList>
    </citation>
    <scope>NUCLEOTIDE SEQUENCE</scope>
</reference>
<comment type="caution">
    <text evidence="1">The sequence shown here is derived from an EMBL/GenBank/DDBJ whole genome shotgun (WGS) entry which is preliminary data.</text>
</comment>
<gene>
    <name evidence="1" type="ORF">LCGC14_3082070</name>
</gene>
<feature type="non-terminal residue" evidence="1">
    <location>
        <position position="37"/>
    </location>
</feature>
<accession>A0A0F8WCX3</accession>
<name>A0A0F8WCX3_9ZZZZ</name>
<dbReference type="EMBL" id="LAZR01065861">
    <property type="protein sequence ID" value="KKK54697.1"/>
    <property type="molecule type" value="Genomic_DNA"/>
</dbReference>
<dbReference type="AlphaFoldDB" id="A0A0F8WCX3"/>
<organism evidence="1">
    <name type="scientific">marine sediment metagenome</name>
    <dbReference type="NCBI Taxonomy" id="412755"/>
    <lineage>
        <taxon>unclassified sequences</taxon>
        <taxon>metagenomes</taxon>
        <taxon>ecological metagenomes</taxon>
    </lineage>
</organism>